<dbReference type="AlphaFoldDB" id="A0A2H5F1G1"/>
<evidence type="ECO:0000313" key="5">
    <source>
        <dbReference type="EMBL" id="AUH65384.1"/>
    </source>
</evidence>
<organism evidence="5 6">
    <name type="scientific">Paracoccus zhejiangensis</name>
    <dbReference type="NCBI Taxonomy" id="1077935"/>
    <lineage>
        <taxon>Bacteria</taxon>
        <taxon>Pseudomonadati</taxon>
        <taxon>Pseudomonadota</taxon>
        <taxon>Alphaproteobacteria</taxon>
        <taxon>Rhodobacterales</taxon>
        <taxon>Paracoccaceae</taxon>
        <taxon>Paracoccus</taxon>
    </lineage>
</organism>
<reference evidence="5 6" key="1">
    <citation type="journal article" date="2013" name="Antonie Van Leeuwenhoek">
        <title>Paracoccus zhejiangensis sp. nov., isolated from activated sludge in wastewater-treatment system.</title>
        <authorList>
            <person name="Wu Z.G."/>
            <person name="Zhang D.F."/>
            <person name="Liu Y.L."/>
            <person name="Wang F."/>
            <person name="Jiang X."/>
            <person name="Li C."/>
            <person name="Li S.P."/>
            <person name="Hong Q."/>
            <person name="Li W.J."/>
        </authorList>
    </citation>
    <scope>NUCLEOTIDE SEQUENCE [LARGE SCALE GENOMIC DNA]</scope>
    <source>
        <strain evidence="5 6">J6</strain>
    </source>
</reference>
<name>A0A2H5F1G1_9RHOB</name>
<dbReference type="PANTHER" id="PTHR44688:SF16">
    <property type="entry name" value="DNA-BINDING TRANSCRIPTIONAL ACTIVATOR DEVR_DOSR"/>
    <property type="match status" value="1"/>
</dbReference>
<keyword evidence="1" id="KW-0805">Transcription regulation</keyword>
<dbReference type="SUPFAM" id="SSF46894">
    <property type="entry name" value="C-terminal effector domain of the bipartite response regulators"/>
    <property type="match status" value="1"/>
</dbReference>
<dbReference type="PRINTS" id="PR00038">
    <property type="entry name" value="HTHLUXR"/>
</dbReference>
<dbReference type="Pfam" id="PF00196">
    <property type="entry name" value="GerE"/>
    <property type="match status" value="1"/>
</dbReference>
<gene>
    <name evidence="5" type="ORF">CX676_15430</name>
</gene>
<dbReference type="KEGG" id="pzh:CX676_15430"/>
<keyword evidence="6" id="KW-1185">Reference proteome</keyword>
<dbReference type="Gene3D" id="1.10.10.10">
    <property type="entry name" value="Winged helix-like DNA-binding domain superfamily/Winged helix DNA-binding domain"/>
    <property type="match status" value="1"/>
</dbReference>
<evidence type="ECO:0000256" key="1">
    <source>
        <dbReference type="ARBA" id="ARBA00023015"/>
    </source>
</evidence>
<evidence type="ECO:0000256" key="3">
    <source>
        <dbReference type="ARBA" id="ARBA00023163"/>
    </source>
</evidence>
<dbReference type="InterPro" id="IPR036388">
    <property type="entry name" value="WH-like_DNA-bd_sf"/>
</dbReference>
<dbReference type="CDD" id="cd06170">
    <property type="entry name" value="LuxR_C_like"/>
    <property type="match status" value="1"/>
</dbReference>
<dbReference type="SMART" id="SM00421">
    <property type="entry name" value="HTH_LUXR"/>
    <property type="match status" value="1"/>
</dbReference>
<dbReference type="GO" id="GO:0003677">
    <property type="term" value="F:DNA binding"/>
    <property type="evidence" value="ECO:0007669"/>
    <property type="project" value="UniProtKB-KW"/>
</dbReference>
<keyword evidence="3" id="KW-0804">Transcription</keyword>
<dbReference type="GO" id="GO:0006355">
    <property type="term" value="P:regulation of DNA-templated transcription"/>
    <property type="evidence" value="ECO:0007669"/>
    <property type="project" value="InterPro"/>
</dbReference>
<evidence type="ECO:0000259" key="4">
    <source>
        <dbReference type="PROSITE" id="PS50043"/>
    </source>
</evidence>
<dbReference type="Proteomes" id="UP000234530">
    <property type="component" value="Chromosome"/>
</dbReference>
<dbReference type="InterPro" id="IPR016032">
    <property type="entry name" value="Sig_transdc_resp-reg_C-effctor"/>
</dbReference>
<protein>
    <recommendedName>
        <fullName evidence="4">HTH luxR-type domain-containing protein</fullName>
    </recommendedName>
</protein>
<keyword evidence="2" id="KW-0238">DNA-binding</keyword>
<dbReference type="EMBL" id="CP025430">
    <property type="protein sequence ID" value="AUH65384.1"/>
    <property type="molecule type" value="Genomic_DNA"/>
</dbReference>
<sequence length="246" mass="26388">MTSPPPSAAWPTGKMTMNLVSYDDESFASASPLPISAAEVMFVGNQCNFSGSLIAATSQELGQITSAVLHSFAEFQKFVTQTGLVPTLVILDEPTIRNLSESDRGFLLGLDGLSLGIAFSSLVYGADFYSNNNFKANTVSIFPLNVRLDIWLSIIKLIAHGGSYVSPEVSAHREVAAPPAPSGESGLTQRQLDVLQLVADGQSNKRIAAKLGLSIHTVKLHLHNASLRLGARNRTEAAMRYRSLKS</sequence>
<evidence type="ECO:0000256" key="2">
    <source>
        <dbReference type="ARBA" id="ARBA00023125"/>
    </source>
</evidence>
<evidence type="ECO:0000313" key="6">
    <source>
        <dbReference type="Proteomes" id="UP000234530"/>
    </source>
</evidence>
<proteinExistence type="predicted"/>
<dbReference type="InterPro" id="IPR000792">
    <property type="entry name" value="Tscrpt_reg_LuxR_C"/>
</dbReference>
<dbReference type="PROSITE" id="PS50043">
    <property type="entry name" value="HTH_LUXR_2"/>
    <property type="match status" value="1"/>
</dbReference>
<feature type="domain" description="HTH luxR-type" evidence="4">
    <location>
        <begin position="180"/>
        <end position="245"/>
    </location>
</feature>
<accession>A0A2H5F1G1</accession>
<dbReference type="PANTHER" id="PTHR44688">
    <property type="entry name" value="DNA-BINDING TRANSCRIPTIONAL ACTIVATOR DEVR_DOSR"/>
    <property type="match status" value="1"/>
</dbReference>
<dbReference type="PROSITE" id="PS00622">
    <property type="entry name" value="HTH_LUXR_1"/>
    <property type="match status" value="1"/>
</dbReference>